<feature type="region of interest" description="Disordered" evidence="1">
    <location>
        <begin position="54"/>
        <end position="84"/>
    </location>
</feature>
<feature type="compositionally biased region" description="Polar residues" evidence="1">
    <location>
        <begin position="56"/>
        <end position="84"/>
    </location>
</feature>
<evidence type="ECO:0000313" key="2">
    <source>
        <dbReference type="EMBL" id="KAF9966914.1"/>
    </source>
</evidence>
<comment type="caution">
    <text evidence="2">The sequence shown here is derived from an EMBL/GenBank/DDBJ whole genome shotgun (WGS) entry which is preliminary data.</text>
</comment>
<accession>A0A9P6JCC1</accession>
<feature type="compositionally biased region" description="Low complexity" evidence="1">
    <location>
        <begin position="9"/>
        <end position="20"/>
    </location>
</feature>
<dbReference type="EMBL" id="JAAAHY010000117">
    <property type="protein sequence ID" value="KAF9966914.1"/>
    <property type="molecule type" value="Genomic_DNA"/>
</dbReference>
<organism evidence="2 3">
    <name type="scientific">Mortierella alpina</name>
    <name type="common">Oleaginous fungus</name>
    <name type="synonym">Mortierella renispora</name>
    <dbReference type="NCBI Taxonomy" id="64518"/>
    <lineage>
        <taxon>Eukaryota</taxon>
        <taxon>Fungi</taxon>
        <taxon>Fungi incertae sedis</taxon>
        <taxon>Mucoromycota</taxon>
        <taxon>Mortierellomycotina</taxon>
        <taxon>Mortierellomycetes</taxon>
        <taxon>Mortierellales</taxon>
        <taxon>Mortierellaceae</taxon>
        <taxon>Mortierella</taxon>
    </lineage>
</organism>
<gene>
    <name evidence="2" type="ORF">BGZ70_000823</name>
</gene>
<evidence type="ECO:0000313" key="3">
    <source>
        <dbReference type="Proteomes" id="UP000738359"/>
    </source>
</evidence>
<dbReference type="AlphaFoldDB" id="A0A9P6JCC1"/>
<feature type="region of interest" description="Disordered" evidence="1">
    <location>
        <begin position="1"/>
        <end position="37"/>
    </location>
</feature>
<protein>
    <submittedName>
        <fullName evidence="2">Uncharacterized protein</fullName>
    </submittedName>
</protein>
<name>A0A9P6JCC1_MORAP</name>
<keyword evidence="3" id="KW-1185">Reference proteome</keyword>
<dbReference type="OrthoDB" id="2435592at2759"/>
<sequence>MPTLPRHSPPATASAGPASKGSGGDNKSISSEHERRRDGLRRFLHFSKLEKAKIQVTEQRTSSQHMQAANTNDNINSSGKEVNPIGTGTQRLTRIRKAHADIFTTNVCTPTAKIEVLTIDKRINSTPQLALCSSLLLKSQGAPGQGGLDQAQNDWLKTVENDAVEQDHIRWLGTRMVEEFFKDAVKNSAAVTEIVLLGPVLDREHYRKLLNGFIF</sequence>
<evidence type="ECO:0000256" key="1">
    <source>
        <dbReference type="SAM" id="MobiDB-lite"/>
    </source>
</evidence>
<feature type="non-terminal residue" evidence="2">
    <location>
        <position position="215"/>
    </location>
</feature>
<dbReference type="Proteomes" id="UP000738359">
    <property type="component" value="Unassembled WGS sequence"/>
</dbReference>
<proteinExistence type="predicted"/>
<reference evidence="2" key="1">
    <citation type="journal article" date="2020" name="Fungal Divers.">
        <title>Resolving the Mortierellaceae phylogeny through synthesis of multi-gene phylogenetics and phylogenomics.</title>
        <authorList>
            <person name="Vandepol N."/>
            <person name="Liber J."/>
            <person name="Desiro A."/>
            <person name="Na H."/>
            <person name="Kennedy M."/>
            <person name="Barry K."/>
            <person name="Grigoriev I.V."/>
            <person name="Miller A.N."/>
            <person name="O'Donnell K."/>
            <person name="Stajich J.E."/>
            <person name="Bonito G."/>
        </authorList>
    </citation>
    <scope>NUCLEOTIDE SEQUENCE</scope>
    <source>
        <strain evidence="2">CK1249</strain>
    </source>
</reference>